<accession>A0A0R3MII8</accession>
<sequence>MTMPRAVLFDLLTALLDSWSVWNASAGSEASGRAWRAEYLRLTYGCGSYVPYEDLVRQAARATGLASSVADALEANWQTLPVWSGAQAALDRLAGRTHLAVVTNCSTRLGRMAAARLRTQWDVVITAEEAGFYKPDTRPYRLALDRLGVSAADAAFIAGSGYDLIGTSAVGLRTYWHNRVGLARPDGAPVAEKESANLDDLIPWLEHFS</sequence>
<gene>
    <name evidence="2" type="ORF">CQ14_23210</name>
</gene>
<dbReference type="Gene3D" id="1.10.150.240">
    <property type="entry name" value="Putative phosphatase, domain 2"/>
    <property type="match status" value="1"/>
</dbReference>
<dbReference type="InterPro" id="IPR023214">
    <property type="entry name" value="HAD_sf"/>
</dbReference>
<dbReference type="OrthoDB" id="7989657at2"/>
<dbReference type="PRINTS" id="PR00413">
    <property type="entry name" value="HADHALOGNASE"/>
</dbReference>
<dbReference type="InterPro" id="IPR036412">
    <property type="entry name" value="HAD-like_sf"/>
</dbReference>
<dbReference type="PANTHER" id="PTHR43316">
    <property type="entry name" value="HYDROLASE, HALOACID DELAHOGENASE-RELATED"/>
    <property type="match status" value="1"/>
</dbReference>
<keyword evidence="1" id="KW-0378">Hydrolase</keyword>
<dbReference type="InterPro" id="IPR006439">
    <property type="entry name" value="HAD-SF_hydro_IA"/>
</dbReference>
<organism evidence="2 3">
    <name type="scientific">Bradyrhizobium lablabi</name>
    <dbReference type="NCBI Taxonomy" id="722472"/>
    <lineage>
        <taxon>Bacteria</taxon>
        <taxon>Pseudomonadati</taxon>
        <taxon>Pseudomonadota</taxon>
        <taxon>Alphaproteobacteria</taxon>
        <taxon>Hyphomicrobiales</taxon>
        <taxon>Nitrobacteraceae</taxon>
        <taxon>Bradyrhizobium</taxon>
    </lineage>
</organism>
<protein>
    <submittedName>
        <fullName evidence="2">Haloacid dehalogenase</fullName>
    </submittedName>
</protein>
<dbReference type="Pfam" id="PF00702">
    <property type="entry name" value="Hydrolase"/>
    <property type="match status" value="1"/>
</dbReference>
<name>A0A0R3MII8_9BRAD</name>
<evidence type="ECO:0000313" key="2">
    <source>
        <dbReference type="EMBL" id="KRR20162.1"/>
    </source>
</evidence>
<dbReference type="AlphaFoldDB" id="A0A0R3MII8"/>
<dbReference type="EMBL" id="LLYB01000090">
    <property type="protein sequence ID" value="KRR20162.1"/>
    <property type="molecule type" value="Genomic_DNA"/>
</dbReference>
<dbReference type="SUPFAM" id="SSF56784">
    <property type="entry name" value="HAD-like"/>
    <property type="match status" value="1"/>
</dbReference>
<dbReference type="Gene3D" id="3.40.50.1000">
    <property type="entry name" value="HAD superfamily/HAD-like"/>
    <property type="match status" value="1"/>
</dbReference>
<evidence type="ECO:0000313" key="3">
    <source>
        <dbReference type="Proteomes" id="UP000051660"/>
    </source>
</evidence>
<dbReference type="InterPro" id="IPR051540">
    <property type="entry name" value="S-2-haloacid_dehalogenase"/>
</dbReference>
<dbReference type="RefSeq" id="WP_057860704.1">
    <property type="nucleotide sequence ID" value="NZ_LLYB01000090.1"/>
</dbReference>
<dbReference type="PANTHER" id="PTHR43316:SF3">
    <property type="entry name" value="HALOACID DEHALOGENASE, TYPE II (AFU_ORTHOLOGUE AFUA_2G07750)-RELATED"/>
    <property type="match status" value="1"/>
</dbReference>
<dbReference type="InterPro" id="IPR023198">
    <property type="entry name" value="PGP-like_dom2"/>
</dbReference>
<reference evidence="2 3" key="1">
    <citation type="submission" date="2014-03" db="EMBL/GenBank/DDBJ databases">
        <title>Bradyrhizobium valentinum sp. nov., isolated from effective nodules of Lupinus mariae-josephae, a lupine endemic of basic-lime soils in Eastern Spain.</title>
        <authorList>
            <person name="Duran D."/>
            <person name="Rey L."/>
            <person name="Navarro A."/>
            <person name="Busquets A."/>
            <person name="Imperial J."/>
            <person name="Ruiz-Argueso T."/>
        </authorList>
    </citation>
    <scope>NUCLEOTIDE SEQUENCE [LARGE SCALE GENOMIC DNA]</scope>
    <source>
        <strain evidence="2 3">CCBAU 23086</strain>
    </source>
</reference>
<evidence type="ECO:0000256" key="1">
    <source>
        <dbReference type="ARBA" id="ARBA00022801"/>
    </source>
</evidence>
<dbReference type="GO" id="GO:0016787">
    <property type="term" value="F:hydrolase activity"/>
    <property type="evidence" value="ECO:0007669"/>
    <property type="project" value="UniProtKB-KW"/>
</dbReference>
<comment type="caution">
    <text evidence="2">The sequence shown here is derived from an EMBL/GenBank/DDBJ whole genome shotgun (WGS) entry which is preliminary data.</text>
</comment>
<proteinExistence type="predicted"/>
<dbReference type="NCBIfam" id="TIGR01493">
    <property type="entry name" value="HAD-SF-IA-v2"/>
    <property type="match status" value="1"/>
</dbReference>
<dbReference type="Proteomes" id="UP000051660">
    <property type="component" value="Unassembled WGS sequence"/>
</dbReference>